<organism evidence="2 3">
    <name type="scientific">Nocardia pseudobrasiliensis</name>
    <dbReference type="NCBI Taxonomy" id="45979"/>
    <lineage>
        <taxon>Bacteria</taxon>
        <taxon>Bacillati</taxon>
        <taxon>Actinomycetota</taxon>
        <taxon>Actinomycetes</taxon>
        <taxon>Mycobacteriales</taxon>
        <taxon>Nocardiaceae</taxon>
        <taxon>Nocardia</taxon>
    </lineage>
</organism>
<reference evidence="2 3" key="1">
    <citation type="submission" date="2018-07" db="EMBL/GenBank/DDBJ databases">
        <title>Genomic Encyclopedia of Type Strains, Phase IV (KMG-IV): sequencing the most valuable type-strain genomes for metagenomic binning, comparative biology and taxonomic classification.</title>
        <authorList>
            <person name="Goeker M."/>
        </authorList>
    </citation>
    <scope>NUCLEOTIDE SEQUENCE [LARGE SCALE GENOMIC DNA]</scope>
    <source>
        <strain evidence="2 3">DSM 44290</strain>
    </source>
</reference>
<dbReference type="Gene3D" id="1.10.260.40">
    <property type="entry name" value="lambda repressor-like DNA-binding domains"/>
    <property type="match status" value="1"/>
</dbReference>
<dbReference type="SMART" id="SM00530">
    <property type="entry name" value="HTH_XRE"/>
    <property type="match status" value="1"/>
</dbReference>
<comment type="caution">
    <text evidence="2">The sequence shown here is derived from an EMBL/GenBank/DDBJ whole genome shotgun (WGS) entry which is preliminary data.</text>
</comment>
<feature type="domain" description="HTH cro/C1-type" evidence="1">
    <location>
        <begin position="10"/>
        <end position="64"/>
    </location>
</feature>
<dbReference type="CDD" id="cd00093">
    <property type="entry name" value="HTH_XRE"/>
    <property type="match status" value="1"/>
</dbReference>
<evidence type="ECO:0000259" key="1">
    <source>
        <dbReference type="PROSITE" id="PS50943"/>
    </source>
</evidence>
<dbReference type="PANTHER" id="PTHR35010:SF4">
    <property type="entry name" value="BLL5781 PROTEIN"/>
    <property type="match status" value="1"/>
</dbReference>
<name>A0A370HYB3_9NOCA</name>
<proteinExistence type="predicted"/>
<dbReference type="InterPro" id="IPR010982">
    <property type="entry name" value="Lambda_DNA-bd_dom_sf"/>
</dbReference>
<keyword evidence="3" id="KW-1185">Reference proteome</keyword>
<dbReference type="AlphaFoldDB" id="A0A370HYB3"/>
<dbReference type="STRING" id="1210086.GCA_001613105_05942"/>
<dbReference type="Proteomes" id="UP000254869">
    <property type="component" value="Unassembled WGS sequence"/>
</dbReference>
<dbReference type="PROSITE" id="PS50943">
    <property type="entry name" value="HTH_CROC1"/>
    <property type="match status" value="1"/>
</dbReference>
<dbReference type="Pfam" id="PF17765">
    <property type="entry name" value="MLTR_LBD"/>
    <property type="match status" value="1"/>
</dbReference>
<dbReference type="SUPFAM" id="SSF47413">
    <property type="entry name" value="lambda repressor-like DNA-binding domains"/>
    <property type="match status" value="1"/>
</dbReference>
<evidence type="ECO:0000313" key="2">
    <source>
        <dbReference type="EMBL" id="RDI63497.1"/>
    </source>
</evidence>
<dbReference type="PANTHER" id="PTHR35010">
    <property type="entry name" value="BLL4672 PROTEIN-RELATED"/>
    <property type="match status" value="1"/>
</dbReference>
<dbReference type="InterPro" id="IPR001387">
    <property type="entry name" value="Cro/C1-type_HTH"/>
</dbReference>
<sequence length="262" mass="29045">MPTQNAGDLIRHWRVNRRLSQLELAGRAETSARHLSFIETGRATPSRQMILHLAEHLEVPLRERNRVLLAAGYAPVYAEPALDTPQMAPVRTALRQILIGHEPNPALAVDMNWNMVDANGSIDLFLDGIPAELLAPPVNALRLSLHPKGMADRIVNLAEWRGHLFERLQRQIEISGSTELAALHRELLDYPGGEQPPGLPEPEQAVVPLRLRHNGAELAFISAMTVFGTPMNVTVAELAIESFFPADPATAEFLRDRAQSKR</sequence>
<dbReference type="EMBL" id="QQBC01000010">
    <property type="protein sequence ID" value="RDI63497.1"/>
    <property type="molecule type" value="Genomic_DNA"/>
</dbReference>
<dbReference type="RefSeq" id="WP_068004774.1">
    <property type="nucleotide sequence ID" value="NZ_QQBC01000010.1"/>
</dbReference>
<dbReference type="GO" id="GO:0003677">
    <property type="term" value="F:DNA binding"/>
    <property type="evidence" value="ECO:0007669"/>
    <property type="project" value="InterPro"/>
</dbReference>
<accession>A0A370HYB3</accession>
<dbReference type="Pfam" id="PF13560">
    <property type="entry name" value="HTH_31"/>
    <property type="match status" value="1"/>
</dbReference>
<evidence type="ECO:0000313" key="3">
    <source>
        <dbReference type="Proteomes" id="UP000254869"/>
    </source>
</evidence>
<protein>
    <submittedName>
        <fullName evidence="2">Helix-turn-helix protein</fullName>
    </submittedName>
</protein>
<gene>
    <name evidence="2" type="ORF">DFR76_110194</name>
</gene>
<dbReference type="InterPro" id="IPR041413">
    <property type="entry name" value="MLTR_LBD"/>
</dbReference>